<feature type="transmembrane region" description="Helical" evidence="1">
    <location>
        <begin position="98"/>
        <end position="118"/>
    </location>
</feature>
<keyword evidence="1" id="KW-1133">Transmembrane helix</keyword>
<proteinExistence type="predicted"/>
<feature type="transmembrane region" description="Helical" evidence="1">
    <location>
        <begin position="65"/>
        <end position="91"/>
    </location>
</feature>
<organism evidence="3 4">
    <name type="scientific">Plantactinospora siamensis</name>
    <dbReference type="NCBI Taxonomy" id="555372"/>
    <lineage>
        <taxon>Bacteria</taxon>
        <taxon>Bacillati</taxon>
        <taxon>Actinomycetota</taxon>
        <taxon>Actinomycetes</taxon>
        <taxon>Micromonosporales</taxon>
        <taxon>Micromonosporaceae</taxon>
        <taxon>Plantactinospora</taxon>
    </lineage>
</organism>
<comment type="caution">
    <text evidence="3">The sequence shown here is derived from an EMBL/GenBank/DDBJ whole genome shotgun (WGS) entry which is preliminary data.</text>
</comment>
<evidence type="ECO:0000313" key="3">
    <source>
        <dbReference type="EMBL" id="MFC0562916.1"/>
    </source>
</evidence>
<evidence type="ECO:0000259" key="2">
    <source>
        <dbReference type="SMART" id="SM00014"/>
    </source>
</evidence>
<feature type="transmembrane region" description="Helical" evidence="1">
    <location>
        <begin position="194"/>
        <end position="213"/>
    </location>
</feature>
<feature type="transmembrane region" description="Helical" evidence="1">
    <location>
        <begin position="14"/>
        <end position="32"/>
    </location>
</feature>
<gene>
    <name evidence="3" type="ORF">ACFFHU_01840</name>
</gene>
<dbReference type="RefSeq" id="WP_377334990.1">
    <property type="nucleotide sequence ID" value="NZ_JBHLUE010000002.1"/>
</dbReference>
<sequence>MAATDVAARIAKRVVLPVALLLAGMILLGLLVTKVLNHTWPFTVEDSVNRELAADRSGDLNNVSLVFSTLASTQVIVATTVLVALGLFLWLRRWREPLFLTAAVATQALVFFLTTLVIDRHRPDVPHMDASPPTSSFPSGHTSAATALYVGIALLMAMRARSTGAKAIWWLLIAVPVGVALGRMYRGMHHPSDVLASFVNGTTCVIIMARSVLDRSVSWGRDRLSGVGKARRTAAATTTPAPATSGS</sequence>
<dbReference type="PANTHER" id="PTHR14969:SF13">
    <property type="entry name" value="AT30094P"/>
    <property type="match status" value="1"/>
</dbReference>
<reference evidence="3 4" key="1">
    <citation type="submission" date="2024-09" db="EMBL/GenBank/DDBJ databases">
        <authorList>
            <person name="Sun Q."/>
            <person name="Mori K."/>
        </authorList>
    </citation>
    <scope>NUCLEOTIDE SEQUENCE [LARGE SCALE GENOMIC DNA]</scope>
    <source>
        <strain evidence="3 4">TBRC 2205</strain>
    </source>
</reference>
<evidence type="ECO:0000313" key="4">
    <source>
        <dbReference type="Proteomes" id="UP001589894"/>
    </source>
</evidence>
<dbReference type="InterPro" id="IPR036938">
    <property type="entry name" value="PAP2/HPO_sf"/>
</dbReference>
<dbReference type="SUPFAM" id="SSF48317">
    <property type="entry name" value="Acid phosphatase/Vanadium-dependent haloperoxidase"/>
    <property type="match status" value="1"/>
</dbReference>
<protein>
    <submittedName>
        <fullName evidence="3">Phosphatase PAP2 family protein</fullName>
    </submittedName>
</protein>
<dbReference type="PANTHER" id="PTHR14969">
    <property type="entry name" value="SPHINGOSINE-1-PHOSPHATE PHOSPHOHYDROLASE"/>
    <property type="match status" value="1"/>
</dbReference>
<evidence type="ECO:0000256" key="1">
    <source>
        <dbReference type="SAM" id="Phobius"/>
    </source>
</evidence>
<dbReference type="Proteomes" id="UP001589894">
    <property type="component" value="Unassembled WGS sequence"/>
</dbReference>
<dbReference type="Gene3D" id="1.20.144.10">
    <property type="entry name" value="Phosphatidic acid phosphatase type 2/haloperoxidase"/>
    <property type="match status" value="1"/>
</dbReference>
<feature type="domain" description="Phosphatidic acid phosphatase type 2/haloperoxidase" evidence="2">
    <location>
        <begin position="99"/>
        <end position="209"/>
    </location>
</feature>
<dbReference type="EMBL" id="JBHLUE010000002">
    <property type="protein sequence ID" value="MFC0562916.1"/>
    <property type="molecule type" value="Genomic_DNA"/>
</dbReference>
<dbReference type="CDD" id="cd03392">
    <property type="entry name" value="PAP2_like_2"/>
    <property type="match status" value="1"/>
</dbReference>
<keyword evidence="4" id="KW-1185">Reference proteome</keyword>
<dbReference type="SMART" id="SM00014">
    <property type="entry name" value="acidPPc"/>
    <property type="match status" value="1"/>
</dbReference>
<dbReference type="InterPro" id="IPR000326">
    <property type="entry name" value="PAP2/HPO"/>
</dbReference>
<feature type="transmembrane region" description="Helical" evidence="1">
    <location>
        <begin position="138"/>
        <end position="156"/>
    </location>
</feature>
<accession>A0ABV6NQ55</accession>
<keyword evidence="1" id="KW-0812">Transmembrane</keyword>
<name>A0ABV6NQ55_9ACTN</name>
<feature type="transmembrane region" description="Helical" evidence="1">
    <location>
        <begin position="168"/>
        <end position="188"/>
    </location>
</feature>
<keyword evidence="1" id="KW-0472">Membrane</keyword>
<dbReference type="Pfam" id="PF01569">
    <property type="entry name" value="PAP2"/>
    <property type="match status" value="1"/>
</dbReference>